<reference evidence="2 3" key="1">
    <citation type="submission" date="2024-02" db="EMBL/GenBank/DDBJ databases">
        <title>High-quality chromosome-scale genome assembly of Pensacola bahiagrass (Paspalum notatum Flugge var. saurae).</title>
        <authorList>
            <person name="Vega J.M."/>
            <person name="Podio M."/>
            <person name="Orjuela J."/>
            <person name="Siena L.A."/>
            <person name="Pessino S.C."/>
            <person name="Combes M.C."/>
            <person name="Mariac C."/>
            <person name="Albertini E."/>
            <person name="Pupilli F."/>
            <person name="Ortiz J.P.A."/>
            <person name="Leblanc O."/>
        </authorList>
    </citation>
    <scope>NUCLEOTIDE SEQUENCE [LARGE SCALE GENOMIC DNA]</scope>
    <source>
        <strain evidence="2">R1</strain>
        <tissue evidence="2">Leaf</tissue>
    </source>
</reference>
<dbReference type="PANTHER" id="PTHR36810:SF1">
    <property type="entry name" value="OS05G0232200 PROTEIN"/>
    <property type="match status" value="1"/>
</dbReference>
<dbReference type="AlphaFoldDB" id="A0AAQ3UYE7"/>
<accession>A0AAQ3UYE7</accession>
<feature type="region of interest" description="Disordered" evidence="1">
    <location>
        <begin position="280"/>
        <end position="331"/>
    </location>
</feature>
<proteinExistence type="predicted"/>
<evidence type="ECO:0000313" key="3">
    <source>
        <dbReference type="Proteomes" id="UP001341281"/>
    </source>
</evidence>
<evidence type="ECO:0000256" key="1">
    <source>
        <dbReference type="SAM" id="MobiDB-lite"/>
    </source>
</evidence>
<feature type="region of interest" description="Disordered" evidence="1">
    <location>
        <begin position="194"/>
        <end position="253"/>
    </location>
</feature>
<dbReference type="Proteomes" id="UP001341281">
    <property type="component" value="Chromosome 10"/>
</dbReference>
<name>A0AAQ3UYE7_PASNO</name>
<gene>
    <name evidence="2" type="ORF">U9M48_045064</name>
</gene>
<feature type="compositionally biased region" description="Basic residues" evidence="1">
    <location>
        <begin position="321"/>
        <end position="331"/>
    </location>
</feature>
<keyword evidence="3" id="KW-1185">Reference proteome</keyword>
<feature type="region of interest" description="Disordered" evidence="1">
    <location>
        <begin position="393"/>
        <end position="418"/>
    </location>
</feature>
<dbReference type="PANTHER" id="PTHR36810">
    <property type="entry name" value="BNACNNG47150D PROTEIN"/>
    <property type="match status" value="1"/>
</dbReference>
<organism evidence="2 3">
    <name type="scientific">Paspalum notatum var. saurae</name>
    <dbReference type="NCBI Taxonomy" id="547442"/>
    <lineage>
        <taxon>Eukaryota</taxon>
        <taxon>Viridiplantae</taxon>
        <taxon>Streptophyta</taxon>
        <taxon>Embryophyta</taxon>
        <taxon>Tracheophyta</taxon>
        <taxon>Spermatophyta</taxon>
        <taxon>Magnoliopsida</taxon>
        <taxon>Liliopsida</taxon>
        <taxon>Poales</taxon>
        <taxon>Poaceae</taxon>
        <taxon>PACMAD clade</taxon>
        <taxon>Panicoideae</taxon>
        <taxon>Andropogonodae</taxon>
        <taxon>Paspaleae</taxon>
        <taxon>Paspalinae</taxon>
        <taxon>Paspalum</taxon>
    </lineage>
</organism>
<sequence length="454" mass="50104">MPGSIHISATEPPAITSLFLQVAVGKREYSGNIEQDGLSLPVTSLRESMVLMLYNADMELISKSELKTKEIVESGAMDVIFTLDSGGIIILQVQFVLNDDDRKKIQEMRNSAMKRKQQELLGDTSELNFPDSPLSKRLIEKISNIRSRGDERPKLRKSMSLDDLQERAVFSGINVDPRMKASRDLFLQRGVKNTTRFEDRSGPEIGSGKPESKTNSSVKKMIGAFEGTSPSLKGSASETGVSHSHTDSGGMQAGKAVVPFVGDNNSKGSNYRSGKTAVLFQHKPGQAGTPNAAAESRRGRRSSGRGGASKQKQGENELRQTKRRSQAKHRRSKSIGWSSYYSLEQMRLRDYPLNFLVATSSTWIHPHVCVTSGSRQLKELLELEHLNSFARVREGTQQQEQSRSNDDDESIASAQTPSGRGLQMLNGWLINQARSACCDCGHSLWGSLGQQQMR</sequence>
<evidence type="ECO:0000313" key="2">
    <source>
        <dbReference type="EMBL" id="WVZ99818.1"/>
    </source>
</evidence>
<protein>
    <submittedName>
        <fullName evidence="2">Uncharacterized protein</fullName>
    </submittedName>
</protein>
<dbReference type="EMBL" id="CP144754">
    <property type="protein sequence ID" value="WVZ99818.1"/>
    <property type="molecule type" value="Genomic_DNA"/>
</dbReference>
<feature type="compositionally biased region" description="Polar residues" evidence="1">
    <location>
        <begin position="228"/>
        <end position="249"/>
    </location>
</feature>